<evidence type="ECO:0000256" key="3">
    <source>
        <dbReference type="ARBA" id="ARBA00022741"/>
    </source>
</evidence>
<keyword evidence="2" id="KW-0021">Allosteric enzyme</keyword>
<dbReference type="InterPro" id="IPR039718">
    <property type="entry name" value="Rrm1"/>
</dbReference>
<dbReference type="UniPathway" id="UPA00326"/>
<dbReference type="Pfam" id="PF02867">
    <property type="entry name" value="Ribonuc_red_lgC"/>
    <property type="match status" value="1"/>
</dbReference>
<dbReference type="Pfam" id="PF03477">
    <property type="entry name" value="ATP-cone"/>
    <property type="match status" value="1"/>
</dbReference>
<dbReference type="GO" id="GO:0005524">
    <property type="term" value="F:ATP binding"/>
    <property type="evidence" value="ECO:0007669"/>
    <property type="project" value="UniProtKB-UniRule"/>
</dbReference>
<evidence type="ECO:0000256" key="4">
    <source>
        <dbReference type="ARBA" id="ARBA00022840"/>
    </source>
</evidence>
<comment type="similarity">
    <text evidence="1 10">Belongs to the ribonucleoside diphosphate reductase large chain family.</text>
</comment>
<keyword evidence="3 9" id="KW-0547">Nucleotide-binding</keyword>
<protein>
    <recommendedName>
        <fullName evidence="10">Ribonucleoside-diphosphate reductase</fullName>
        <ecNumber evidence="10">1.17.4.1</ecNumber>
    </recommendedName>
</protein>
<dbReference type="SUPFAM" id="SSF48168">
    <property type="entry name" value="R1 subunit of ribonucleotide reductase, N-terminal domain"/>
    <property type="match status" value="1"/>
</dbReference>
<dbReference type="SUPFAM" id="SSF51998">
    <property type="entry name" value="PFL-like glycyl radical enzymes"/>
    <property type="match status" value="1"/>
</dbReference>
<evidence type="ECO:0000256" key="1">
    <source>
        <dbReference type="ARBA" id="ARBA00010406"/>
    </source>
</evidence>
<dbReference type="Proteomes" id="UP000590740">
    <property type="component" value="Unassembled WGS sequence"/>
</dbReference>
<evidence type="ECO:0000256" key="7">
    <source>
        <dbReference type="ARBA" id="ARBA00024942"/>
    </source>
</evidence>
<gene>
    <name evidence="12" type="ORF">HNQ65_003289</name>
</gene>
<evidence type="ECO:0000256" key="8">
    <source>
        <dbReference type="ARBA" id="ARBA00047754"/>
    </source>
</evidence>
<proteinExistence type="inferred from homology"/>
<dbReference type="EMBL" id="JACHIG010000007">
    <property type="protein sequence ID" value="MBB5033699.1"/>
    <property type="molecule type" value="Genomic_DNA"/>
</dbReference>
<dbReference type="PROSITE" id="PS51161">
    <property type="entry name" value="ATP_CONE"/>
    <property type="match status" value="1"/>
</dbReference>
<reference evidence="12 13" key="1">
    <citation type="submission" date="2020-08" db="EMBL/GenBank/DDBJ databases">
        <title>Genomic Encyclopedia of Type Strains, Phase IV (KMG-IV): sequencing the most valuable type-strain genomes for metagenomic binning, comparative biology and taxonomic classification.</title>
        <authorList>
            <person name="Goeker M."/>
        </authorList>
    </citation>
    <scope>NUCLEOTIDE SEQUENCE [LARGE SCALE GENOMIC DNA]</scope>
    <source>
        <strain evidence="12 13">DSM 12252</strain>
    </source>
</reference>
<keyword evidence="6 10" id="KW-0215">Deoxyribonucleotide synthesis</keyword>
<dbReference type="CDD" id="cd01679">
    <property type="entry name" value="RNR_I"/>
    <property type="match status" value="1"/>
</dbReference>
<dbReference type="GO" id="GO:0005971">
    <property type="term" value="C:ribonucleoside-diphosphate reductase complex"/>
    <property type="evidence" value="ECO:0007669"/>
    <property type="project" value="TreeGrafter"/>
</dbReference>
<keyword evidence="5 10" id="KW-0560">Oxidoreductase</keyword>
<dbReference type="InterPro" id="IPR013346">
    <property type="entry name" value="NrdE_NrdA_C"/>
</dbReference>
<dbReference type="InterPro" id="IPR005144">
    <property type="entry name" value="ATP-cone_dom"/>
</dbReference>
<dbReference type="InterPro" id="IPR013509">
    <property type="entry name" value="RNR_lsu_N"/>
</dbReference>
<dbReference type="EC" id="1.17.4.1" evidence="10"/>
<dbReference type="InterPro" id="IPR008926">
    <property type="entry name" value="RNR_R1-su_N"/>
</dbReference>
<dbReference type="PANTHER" id="PTHR11573">
    <property type="entry name" value="RIBONUCLEOSIDE-DIPHOSPHATE REDUCTASE LARGE CHAIN"/>
    <property type="match status" value="1"/>
</dbReference>
<accession>A0A7W7YCQ7</accession>
<sequence>MTHAHDLLKEDKALKRYAHHIPQEEKPQFAWSALTAGVAGMPATKPKVRIGSSERDFDVGEIAETVGNAITDLLMVRDQKSEIFNDSNRQLVQAISRAVAEEVAQRTADTGGETPMLNAREIYHVIERALVRHNAHDVARSLAERRKRTENLANIDMHDSGSIQPLMVTTKVIRRNGQLVPWNHNKIEIAVRKAFLSMEMDSTPAVQIAEAVSRSIANEGKQFMHIEDVQNLVEEELMKQGYFKVARAYIQYRALRSNMRTADEQASAILDEQESDQQQTLILVRVSPTETFLWDGQDLKRRIDFASLGLDLCLTRAEIEMELRRSIFSEITVEALKTTIILNARTLMEKDADFAKFAGRMLLTYIYEEVLGWSIVDHGIDQLANFHRRGFRKNLARGIEIERLHPQLLKYDLDKIADALDPAADLDFDFLGIQTLYDRYLIVDKKVKPSKRLETPQLFWMRVAMGLCVQEKENAEEKIIALYRLYKGRRFCSSTPTLFNSGTMHSQLSSCYLYKVDDSIESIMQRGIADNAYLSKWAGGLGGSWTAVRGTGGYIKGTNGESQGVIPFLKLHNDQLIAVNQGGKRRGSGCAYLEIWHNDIEDFLQLRVNTGDERRRTHDLNTANWIPDLFMKRMENRQKWTLFRANETPDLHDLYGSAFEKRYAEYEEMAAKGQIFGRTIEALDLWKKMLKAIFETGHPWITFKDPCNVRSPQDHVGVIHSSNLCTEITLNTSFEETAVCNLGSVLIDNHLDDNGNIDHSKLRETIRVAVRMLDNVIDINYYPTPAAQTANSRHRPIGLGVMGLGYALYRKGLPFASKEAVEFNDEFMEAVAYYAYEASSDLAGEKGTYSTYKGSKWDRGLLPQDTVDLLAKERGVDVEVPRGGKMDWSGLRAKIAKNGMRNSNVLAIAPTATISNIMGSSPCIEPLFTNFYTKSNLSGDFMVLNPYLVKDLKKRGLWNPEIQAKIKYTDGELESIEEIPLDLKRKYATAFGIDWAWLIDAAARRQKWIDQSQSVNLFCGESAMQTLSHMYRAAWRKGLKTTYYLRTRSASNIEKATSEVEKEKRGIVASTQAAAKREYTAEEVMACSIEAMKNGGTCEACQ</sequence>
<dbReference type="InterPro" id="IPR000788">
    <property type="entry name" value="RNR_lg_C"/>
</dbReference>
<comment type="caution">
    <text evidence="12">The sequence shown here is derived from an EMBL/GenBank/DDBJ whole genome shotgun (WGS) entry which is preliminary data.</text>
</comment>
<evidence type="ECO:0000256" key="6">
    <source>
        <dbReference type="ARBA" id="ARBA00023116"/>
    </source>
</evidence>
<dbReference type="NCBIfam" id="NF005544">
    <property type="entry name" value="PRK07207.1"/>
    <property type="match status" value="1"/>
</dbReference>
<comment type="catalytic activity">
    <reaction evidence="8 10">
        <text>a 2'-deoxyribonucleoside 5'-diphosphate + [thioredoxin]-disulfide + H2O = a ribonucleoside 5'-diphosphate + [thioredoxin]-dithiol</text>
        <dbReference type="Rhea" id="RHEA:23252"/>
        <dbReference type="Rhea" id="RHEA-COMP:10698"/>
        <dbReference type="Rhea" id="RHEA-COMP:10700"/>
        <dbReference type="ChEBI" id="CHEBI:15377"/>
        <dbReference type="ChEBI" id="CHEBI:29950"/>
        <dbReference type="ChEBI" id="CHEBI:50058"/>
        <dbReference type="ChEBI" id="CHEBI:57930"/>
        <dbReference type="ChEBI" id="CHEBI:73316"/>
        <dbReference type="EC" id="1.17.4.1"/>
    </reaction>
</comment>
<dbReference type="FunFam" id="3.20.70.20:FF:000009">
    <property type="entry name" value="Ribonucleoside-diphosphate reductase"/>
    <property type="match status" value="1"/>
</dbReference>
<name>A0A7W7YCQ7_9BACT</name>
<evidence type="ECO:0000256" key="2">
    <source>
        <dbReference type="ARBA" id="ARBA00022533"/>
    </source>
</evidence>
<evidence type="ECO:0000256" key="5">
    <source>
        <dbReference type="ARBA" id="ARBA00023002"/>
    </source>
</evidence>
<dbReference type="AlphaFoldDB" id="A0A7W7YCQ7"/>
<keyword evidence="13" id="KW-1185">Reference proteome</keyword>
<evidence type="ECO:0000259" key="11">
    <source>
        <dbReference type="PROSITE" id="PS51161"/>
    </source>
</evidence>
<keyword evidence="4 9" id="KW-0067">ATP-binding</keyword>
<dbReference type="NCBIfam" id="TIGR02506">
    <property type="entry name" value="NrdE_NrdA"/>
    <property type="match status" value="1"/>
</dbReference>
<dbReference type="PROSITE" id="PS00089">
    <property type="entry name" value="RIBORED_LARGE"/>
    <property type="match status" value="1"/>
</dbReference>
<dbReference type="PRINTS" id="PR01183">
    <property type="entry name" value="RIBORDTASEM1"/>
</dbReference>
<dbReference type="PANTHER" id="PTHR11573:SF6">
    <property type="entry name" value="RIBONUCLEOSIDE-DIPHOSPHATE REDUCTASE LARGE SUBUNIT"/>
    <property type="match status" value="1"/>
</dbReference>
<feature type="domain" description="ATP-cone" evidence="11">
    <location>
        <begin position="170"/>
        <end position="260"/>
    </location>
</feature>
<dbReference type="Gene3D" id="3.20.70.20">
    <property type="match status" value="1"/>
</dbReference>
<evidence type="ECO:0000256" key="9">
    <source>
        <dbReference type="PROSITE-ProRule" id="PRU00492"/>
    </source>
</evidence>
<comment type="function">
    <text evidence="7 10">Provides the precursors necessary for DNA synthesis. Catalyzes the biosynthesis of deoxyribonucleotides from the corresponding ribonucleotides.</text>
</comment>
<organism evidence="12 13">
    <name type="scientific">Prosthecobacter vanneervenii</name>
    <dbReference type="NCBI Taxonomy" id="48466"/>
    <lineage>
        <taxon>Bacteria</taxon>
        <taxon>Pseudomonadati</taxon>
        <taxon>Verrucomicrobiota</taxon>
        <taxon>Verrucomicrobiia</taxon>
        <taxon>Verrucomicrobiales</taxon>
        <taxon>Verrucomicrobiaceae</taxon>
        <taxon>Prosthecobacter</taxon>
    </lineage>
</organism>
<dbReference type="RefSeq" id="WP_184340785.1">
    <property type="nucleotide sequence ID" value="NZ_JACHIG010000007.1"/>
</dbReference>
<dbReference type="Pfam" id="PF00317">
    <property type="entry name" value="Ribonuc_red_lgN"/>
    <property type="match status" value="1"/>
</dbReference>
<evidence type="ECO:0000256" key="10">
    <source>
        <dbReference type="RuleBase" id="RU003410"/>
    </source>
</evidence>
<dbReference type="GO" id="GO:0004748">
    <property type="term" value="F:ribonucleoside-diphosphate reductase activity, thioredoxin disulfide as acceptor"/>
    <property type="evidence" value="ECO:0007669"/>
    <property type="project" value="UniProtKB-EC"/>
</dbReference>
<evidence type="ECO:0000313" key="13">
    <source>
        <dbReference type="Proteomes" id="UP000590740"/>
    </source>
</evidence>
<evidence type="ECO:0000313" key="12">
    <source>
        <dbReference type="EMBL" id="MBB5033699.1"/>
    </source>
</evidence>
<dbReference type="GO" id="GO:0009263">
    <property type="term" value="P:deoxyribonucleotide biosynthetic process"/>
    <property type="evidence" value="ECO:0007669"/>
    <property type="project" value="UniProtKB-KW"/>
</dbReference>